<dbReference type="RefSeq" id="WP_343977715.1">
    <property type="nucleotide sequence ID" value="NZ_BAAAGK010000156.1"/>
</dbReference>
<keyword evidence="4" id="KW-1185">Reference proteome</keyword>
<keyword evidence="2" id="KW-0812">Transmembrane</keyword>
<evidence type="ECO:0000313" key="3">
    <source>
        <dbReference type="EMBL" id="MFC7605918.1"/>
    </source>
</evidence>
<gene>
    <name evidence="3" type="ORF">ACFQVD_38040</name>
</gene>
<comment type="caution">
    <text evidence="3">The sequence shown here is derived from an EMBL/GenBank/DDBJ whole genome shotgun (WGS) entry which is preliminary data.</text>
</comment>
<reference evidence="4" key="1">
    <citation type="journal article" date="2019" name="Int. J. Syst. Evol. Microbiol.">
        <title>The Global Catalogue of Microorganisms (GCM) 10K type strain sequencing project: providing services to taxonomists for standard genome sequencing and annotation.</title>
        <authorList>
            <consortium name="The Broad Institute Genomics Platform"/>
            <consortium name="The Broad Institute Genome Sequencing Center for Infectious Disease"/>
            <person name="Wu L."/>
            <person name="Ma J."/>
        </authorList>
    </citation>
    <scope>NUCLEOTIDE SEQUENCE [LARGE SCALE GENOMIC DNA]</scope>
    <source>
        <strain evidence="4">JCM 10083</strain>
    </source>
</reference>
<feature type="region of interest" description="Disordered" evidence="1">
    <location>
        <begin position="29"/>
        <end position="60"/>
    </location>
</feature>
<keyword evidence="2" id="KW-0472">Membrane</keyword>
<keyword evidence="2" id="KW-1133">Transmembrane helix</keyword>
<evidence type="ECO:0000313" key="4">
    <source>
        <dbReference type="Proteomes" id="UP001596514"/>
    </source>
</evidence>
<proteinExistence type="predicted"/>
<evidence type="ECO:0000256" key="2">
    <source>
        <dbReference type="SAM" id="Phobius"/>
    </source>
</evidence>
<name>A0ABW2TB41_9ACTN</name>
<sequence>MHIAKIIITVLVVLLLVAGLVALRLAVHSSRARRSTGTGGRKAGATAARGSMPRRRRRLG</sequence>
<organism evidence="3 4">
    <name type="scientific">Streptosporangium amethystogenes subsp. fukuiense</name>
    <dbReference type="NCBI Taxonomy" id="698418"/>
    <lineage>
        <taxon>Bacteria</taxon>
        <taxon>Bacillati</taxon>
        <taxon>Actinomycetota</taxon>
        <taxon>Actinomycetes</taxon>
        <taxon>Streptosporangiales</taxon>
        <taxon>Streptosporangiaceae</taxon>
        <taxon>Streptosporangium</taxon>
    </lineage>
</organism>
<feature type="transmembrane region" description="Helical" evidence="2">
    <location>
        <begin position="6"/>
        <end position="27"/>
    </location>
</feature>
<accession>A0ABW2TB41</accession>
<dbReference type="Proteomes" id="UP001596514">
    <property type="component" value="Unassembled WGS sequence"/>
</dbReference>
<dbReference type="EMBL" id="JBHTEE010000001">
    <property type="protein sequence ID" value="MFC7605918.1"/>
    <property type="molecule type" value="Genomic_DNA"/>
</dbReference>
<protein>
    <submittedName>
        <fullName evidence="3">Uncharacterized protein</fullName>
    </submittedName>
</protein>
<evidence type="ECO:0000256" key="1">
    <source>
        <dbReference type="SAM" id="MobiDB-lite"/>
    </source>
</evidence>